<dbReference type="Proteomes" id="UP000033710">
    <property type="component" value="Unassembled WGS sequence"/>
</dbReference>
<dbReference type="EMBL" id="AXCR01000010">
    <property type="protein sequence ID" value="KJR82424.1"/>
    <property type="molecule type" value="Genomic_DNA"/>
</dbReference>
<gene>
    <name evidence="1" type="ORF">SPSK_03775</name>
</gene>
<proteinExistence type="predicted"/>
<protein>
    <submittedName>
        <fullName evidence="1">Uncharacterized protein</fullName>
    </submittedName>
</protein>
<evidence type="ECO:0000313" key="2">
    <source>
        <dbReference type="Proteomes" id="UP000033710"/>
    </source>
</evidence>
<dbReference type="KEGG" id="ssck:SPSK_03775"/>
<dbReference type="AlphaFoldDB" id="A0A0F2M000"/>
<dbReference type="VEuPathDB" id="FungiDB:SPSK_03775"/>
<accession>A0A0F2M000</accession>
<name>A0A0F2M000_SPOSC</name>
<comment type="caution">
    <text evidence="1">The sequence shown here is derived from an EMBL/GenBank/DDBJ whole genome shotgun (WGS) entry which is preliminary data.</text>
</comment>
<dbReference type="RefSeq" id="XP_016585100.1">
    <property type="nucleotide sequence ID" value="XM_016730609.1"/>
</dbReference>
<organism evidence="1 2">
    <name type="scientific">Sporothrix schenckii 1099-18</name>
    <dbReference type="NCBI Taxonomy" id="1397361"/>
    <lineage>
        <taxon>Eukaryota</taxon>
        <taxon>Fungi</taxon>
        <taxon>Dikarya</taxon>
        <taxon>Ascomycota</taxon>
        <taxon>Pezizomycotina</taxon>
        <taxon>Sordariomycetes</taxon>
        <taxon>Sordariomycetidae</taxon>
        <taxon>Ophiostomatales</taxon>
        <taxon>Ophiostomataceae</taxon>
        <taxon>Sporothrix</taxon>
    </lineage>
</organism>
<reference evidence="1 2" key="1">
    <citation type="journal article" date="2014" name="BMC Genomics">
        <title>Comparative genomics of the major fungal agents of human and animal Sporotrichosis: Sporothrix schenckii and Sporothrix brasiliensis.</title>
        <authorList>
            <person name="Teixeira M.M."/>
            <person name="de Almeida L.G."/>
            <person name="Kubitschek-Barreira P."/>
            <person name="Alves F.L."/>
            <person name="Kioshima E.S."/>
            <person name="Abadio A.K."/>
            <person name="Fernandes L."/>
            <person name="Derengowski L.S."/>
            <person name="Ferreira K.S."/>
            <person name="Souza R.C."/>
            <person name="Ruiz J.C."/>
            <person name="de Andrade N.C."/>
            <person name="Paes H.C."/>
            <person name="Nicola A.M."/>
            <person name="Albuquerque P."/>
            <person name="Gerber A.L."/>
            <person name="Martins V.P."/>
            <person name="Peconick L.D."/>
            <person name="Neto A.V."/>
            <person name="Chaucanez C.B."/>
            <person name="Silva P.A."/>
            <person name="Cunha O.L."/>
            <person name="de Oliveira F.F."/>
            <person name="dos Santos T.C."/>
            <person name="Barros A.L."/>
            <person name="Soares M.A."/>
            <person name="de Oliveira L.M."/>
            <person name="Marini M.M."/>
            <person name="Villalobos-Duno H."/>
            <person name="Cunha M.M."/>
            <person name="de Hoog S."/>
            <person name="da Silveira J.F."/>
            <person name="Henrissat B."/>
            <person name="Nino-Vega G.A."/>
            <person name="Cisalpino P.S."/>
            <person name="Mora-Montes H.M."/>
            <person name="Almeida S.R."/>
            <person name="Stajich J.E."/>
            <person name="Lopes-Bezerra L.M."/>
            <person name="Vasconcelos A.T."/>
            <person name="Felipe M.S."/>
        </authorList>
    </citation>
    <scope>NUCLEOTIDE SEQUENCE [LARGE SCALE GENOMIC DNA]</scope>
    <source>
        <strain evidence="1 2">1099-18</strain>
    </source>
</reference>
<dbReference type="GeneID" id="27665886"/>
<sequence>MTVSTVAVSPAGTSGMSVVTVCVVTIVTTVAGIHIGCVTDVCVEDQTTVCIAGMPVVAGATDSTAVSTAVTAGPGLGWAVTMARLAKSKKRGLLSV</sequence>
<evidence type="ECO:0000313" key="1">
    <source>
        <dbReference type="EMBL" id="KJR82424.1"/>
    </source>
</evidence>
<reference evidence="1 2" key="2">
    <citation type="journal article" date="2015" name="Eukaryot. Cell">
        <title>Asexual propagation of a virulent clone complex in a human and feline outbreak of sporotrichosis.</title>
        <authorList>
            <person name="Teixeira Mde M."/>
            <person name="Rodrigues A.M."/>
            <person name="Tsui C.K."/>
            <person name="de Almeida L.G."/>
            <person name="Van Diepeningen A.D."/>
            <person name="van den Ende B.G."/>
            <person name="Fernandes G.F."/>
            <person name="Kano R."/>
            <person name="Hamelin R.C."/>
            <person name="Lopes-Bezerra L.M."/>
            <person name="Vasconcelos A.T."/>
            <person name="de Hoog S."/>
            <person name="de Camargo Z.P."/>
            <person name="Felipe M.S."/>
        </authorList>
    </citation>
    <scope>NUCLEOTIDE SEQUENCE [LARGE SCALE GENOMIC DNA]</scope>
    <source>
        <strain evidence="1 2">1099-18</strain>
    </source>
</reference>